<proteinExistence type="predicted"/>
<name>A0A9W8HRW6_9FUNG</name>
<dbReference type="AlphaFoldDB" id="A0A9W8HRW6"/>
<comment type="caution">
    <text evidence="1">The sequence shown here is derived from an EMBL/GenBank/DDBJ whole genome shotgun (WGS) entry which is preliminary data.</text>
</comment>
<dbReference type="EMBL" id="JANBUO010004091">
    <property type="protein sequence ID" value="KAJ2788452.1"/>
    <property type="molecule type" value="Genomic_DNA"/>
</dbReference>
<organism evidence="1 2">
    <name type="scientific">Coemansia guatemalensis</name>
    <dbReference type="NCBI Taxonomy" id="2761395"/>
    <lineage>
        <taxon>Eukaryota</taxon>
        <taxon>Fungi</taxon>
        <taxon>Fungi incertae sedis</taxon>
        <taxon>Zoopagomycota</taxon>
        <taxon>Kickxellomycotina</taxon>
        <taxon>Kickxellomycetes</taxon>
        <taxon>Kickxellales</taxon>
        <taxon>Kickxellaceae</taxon>
        <taxon>Coemansia</taxon>
    </lineage>
</organism>
<feature type="non-terminal residue" evidence="1">
    <location>
        <position position="1"/>
    </location>
</feature>
<evidence type="ECO:0000313" key="1">
    <source>
        <dbReference type="EMBL" id="KAJ2788452.1"/>
    </source>
</evidence>
<sequence>RPVGDSGTNVQSTFESFAGHIAAVRMFDGVLRTSDIELLHHLGPAHASQLRRSQAAAPGVHEATLLQTSCAHVAASQSTSLRKDITALFANGELEGRLILALDASASDSRTCDDLSAIGICQSIARNNARNSHAPTAEDAGGPGVVSRATSKGAWQLLASPADRVRMEEASQSWLFCGPALAIDAVTVHRLLHTLGGVESVLVLVQHLDWLGAATHPAMGPLGSDENVFDQRVLECMPLPSFFYFLRDLIRGDPRHLLRIQSFNMVPLLARILQQRDDLSSHLTMAALRAMQAFQTALDSQGGCLPAVYADVSSFWNQ</sequence>
<keyword evidence="2" id="KW-1185">Reference proteome</keyword>
<dbReference type="OrthoDB" id="26681at2759"/>
<gene>
    <name evidence="1" type="ORF">H4R20_007377</name>
</gene>
<protein>
    <submittedName>
        <fullName evidence="1">Uncharacterized protein</fullName>
    </submittedName>
</protein>
<evidence type="ECO:0000313" key="2">
    <source>
        <dbReference type="Proteomes" id="UP001140094"/>
    </source>
</evidence>
<dbReference type="Proteomes" id="UP001140094">
    <property type="component" value="Unassembled WGS sequence"/>
</dbReference>
<accession>A0A9W8HRW6</accession>
<feature type="non-terminal residue" evidence="1">
    <location>
        <position position="318"/>
    </location>
</feature>
<reference evidence="1" key="1">
    <citation type="submission" date="2022-07" db="EMBL/GenBank/DDBJ databases">
        <title>Phylogenomic reconstructions and comparative analyses of Kickxellomycotina fungi.</title>
        <authorList>
            <person name="Reynolds N.K."/>
            <person name="Stajich J.E."/>
            <person name="Barry K."/>
            <person name="Grigoriev I.V."/>
            <person name="Crous P."/>
            <person name="Smith M.E."/>
        </authorList>
    </citation>
    <scope>NUCLEOTIDE SEQUENCE</scope>
    <source>
        <strain evidence="1">NRRL 1565</strain>
    </source>
</reference>